<protein>
    <submittedName>
        <fullName evidence="2">CRISPR-associated protein</fullName>
    </submittedName>
</protein>
<sequence length="713" mass="82471">MSVKSPYNFVPISNRVVAYEKPEQVLHDIPFSDGLSGYIEVKLITQTPIYIRNSGNNNNDFFNAHIGKNNTVSRIIPGTSLKGTIRNVLEIISFSKLNKVTDHRYSIRDLSYSKYQSKMTEKVAGVIHPKVKAGWISQMSTGNGIIWNLTPCKYARVELKDLETYYFNTYHNNVRLNDRMSSIVKYQRWGNNLNIQFDYKEGDYQHSPGKIHYKKVTTLGSGKYSGTIVFTGQPFRRNEKKRKGKHMEFIFFNDGKTSYDVTALKKDFEFIHSNENEEPNDEWKYWKKKLSIGEPMPVFYLEDESGNVESFGLAMMYRLPYPNKISDAIRNSNAKHFPKNNEKYIPDLSDMLFGFTHNINGKNLALKGRIQFGHLFETKESAQSTNALGPITKILGSPKPTFYPYYIQQKIDNNLQVPKKGNKYDYKTLMDNDVELKGWKRYPSENNQPDLNSMPAGNTTTTFEPIAKNAEFFGKIKFFNLRPFELGALLWAISFGNNSSCQHKIGMGKPLGFGRVLLETSDLKIFYDREAHDISYFLKEFENYMNHKIPNWSQTEQIKELITMADVSYRSNYASEYPILDPDTNTNEFVREIKNRGYALPKYSQDSSKDTNIKILSSEKIRQQKQVEQKKKEAISKNPEIDKILNLTNSELKGYIKDESISLHDKKVLFDVYPLLPKSKQKIIMDNLHKRKGAIFKILVALENQFGRTFPRN</sequence>
<reference evidence="1 4" key="2">
    <citation type="submission" date="2016-11" db="EMBL/GenBank/DDBJ databases">
        <title>Genomic analysis of Caldithrix abyssi and proposal of a novel bacterial phylum Caldithrichaeota.</title>
        <authorList>
            <person name="Kublanov I."/>
            <person name="Sigalova O."/>
            <person name="Gavrilov S."/>
            <person name="Lebedinsky A."/>
            <person name="Ivanova N."/>
            <person name="Daum C."/>
            <person name="Reddy T."/>
            <person name="Klenk H.P."/>
            <person name="Goker M."/>
            <person name="Reva O."/>
            <person name="Miroshnichenko M."/>
            <person name="Kyprides N."/>
            <person name="Woyke T."/>
            <person name="Gelfand M."/>
        </authorList>
    </citation>
    <scope>NUCLEOTIDE SEQUENCE [LARGE SCALE GENOMIC DNA]</scope>
    <source>
        <strain evidence="1 4">LF13</strain>
    </source>
</reference>
<name>H1XUD8_CALAY</name>
<evidence type="ECO:0000313" key="2">
    <source>
        <dbReference type="EMBL" id="EHO42764.1"/>
    </source>
</evidence>
<dbReference type="Proteomes" id="UP000183868">
    <property type="component" value="Chromosome"/>
</dbReference>
<dbReference type="HOGENOM" id="CLU_019089_0_0_0"/>
<accession>H1XUD8</accession>
<dbReference type="Proteomes" id="UP000004671">
    <property type="component" value="Chromosome"/>
</dbReference>
<dbReference type="eggNOG" id="COG1337">
    <property type="taxonomic scope" value="Bacteria"/>
</dbReference>
<dbReference type="OrthoDB" id="5362408at2"/>
<dbReference type="STRING" id="880073.Cabys_2037"/>
<evidence type="ECO:0000313" key="4">
    <source>
        <dbReference type="Proteomes" id="UP000183868"/>
    </source>
</evidence>
<dbReference type="KEGG" id="caby:Cabys_2037"/>
<gene>
    <name evidence="1" type="ORF">Cabys_2037</name>
    <name evidence="2" type="ORF">Calab_3158</name>
</gene>
<keyword evidence="3" id="KW-1185">Reference proteome</keyword>
<dbReference type="RefSeq" id="WP_006930118.1">
    <property type="nucleotide sequence ID" value="NZ_CM001402.1"/>
</dbReference>
<dbReference type="PaxDb" id="880073-Calab_3158"/>
<organism evidence="2 3">
    <name type="scientific">Caldithrix abyssi DSM 13497</name>
    <dbReference type="NCBI Taxonomy" id="880073"/>
    <lineage>
        <taxon>Bacteria</taxon>
        <taxon>Pseudomonadati</taxon>
        <taxon>Calditrichota</taxon>
        <taxon>Calditrichia</taxon>
        <taxon>Calditrichales</taxon>
        <taxon>Calditrichaceae</taxon>
        <taxon>Caldithrix</taxon>
    </lineage>
</organism>
<proteinExistence type="predicted"/>
<dbReference type="InterPro" id="IPR023825">
    <property type="entry name" value="CRISPR-assoc_RAMP_BGP1436"/>
</dbReference>
<evidence type="ECO:0000313" key="1">
    <source>
        <dbReference type="EMBL" id="APF18786.1"/>
    </source>
</evidence>
<dbReference type="EMBL" id="CP018099">
    <property type="protein sequence ID" value="APF18786.1"/>
    <property type="molecule type" value="Genomic_DNA"/>
</dbReference>
<dbReference type="InParanoid" id="H1XUD8"/>
<reference evidence="2 3" key="1">
    <citation type="submission" date="2011-09" db="EMBL/GenBank/DDBJ databases">
        <title>The permanent draft genome of Caldithrix abyssi DSM 13497.</title>
        <authorList>
            <consortium name="US DOE Joint Genome Institute (JGI-PGF)"/>
            <person name="Lucas S."/>
            <person name="Han J."/>
            <person name="Lapidus A."/>
            <person name="Bruce D."/>
            <person name="Goodwin L."/>
            <person name="Pitluck S."/>
            <person name="Peters L."/>
            <person name="Kyrpides N."/>
            <person name="Mavromatis K."/>
            <person name="Ivanova N."/>
            <person name="Mikhailova N."/>
            <person name="Chertkov O."/>
            <person name="Detter J.C."/>
            <person name="Tapia R."/>
            <person name="Han C."/>
            <person name="Land M."/>
            <person name="Hauser L."/>
            <person name="Markowitz V."/>
            <person name="Cheng J.-F."/>
            <person name="Hugenholtz P."/>
            <person name="Woyke T."/>
            <person name="Wu D."/>
            <person name="Spring S."/>
            <person name="Brambilla E."/>
            <person name="Klenk H.-P."/>
            <person name="Eisen J.A."/>
        </authorList>
    </citation>
    <scope>NUCLEOTIDE SEQUENCE [LARGE SCALE GENOMIC DNA]</scope>
    <source>
        <strain evidence="2 3">DSM 13497</strain>
    </source>
</reference>
<dbReference type="NCBIfam" id="TIGR03986">
    <property type="entry name" value="TIGR03986 family CRISPR-associated RAMP protein"/>
    <property type="match status" value="1"/>
</dbReference>
<evidence type="ECO:0000313" key="3">
    <source>
        <dbReference type="Proteomes" id="UP000004671"/>
    </source>
</evidence>
<dbReference type="AlphaFoldDB" id="H1XUD8"/>
<dbReference type="EMBL" id="CM001402">
    <property type="protein sequence ID" value="EHO42764.1"/>
    <property type="molecule type" value="Genomic_DNA"/>
</dbReference>